<geneLocation type="mitochondrion" evidence="2"/>
<keyword evidence="2" id="KW-0496">Mitochondrion</keyword>
<protein>
    <submittedName>
        <fullName evidence="2">ATP synthase subunit 8</fullName>
    </submittedName>
</protein>
<accession>A0A1L1YMT5</accession>
<dbReference type="EMBL" id="KP722577">
    <property type="protein sequence ID" value="AKM70095.1"/>
    <property type="molecule type" value="Genomic_DNA"/>
</dbReference>
<dbReference type="AlphaFoldDB" id="A0A1L1YMT5"/>
<keyword evidence="1" id="KW-1133">Transmembrane helix</keyword>
<gene>
    <name evidence="2" type="primary">atp8</name>
</gene>
<keyword evidence="1" id="KW-0812">Transmembrane</keyword>
<reference evidence="2" key="1">
    <citation type="submission" date="2015-01" db="EMBL/GenBank/DDBJ databases">
        <title>Mitochondrial genomes reveal the phylogenetics of aphids.</title>
        <authorList>
            <person name="Wang Y."/>
            <person name="Chen J."/>
            <person name="Jiang L.-Y."/>
            <person name="Qiao G.-X."/>
        </authorList>
    </citation>
    <scope>NUCLEOTIDE SEQUENCE</scope>
</reference>
<evidence type="ECO:0000313" key="2">
    <source>
        <dbReference type="EMBL" id="AKM70095.1"/>
    </source>
</evidence>
<proteinExistence type="predicted"/>
<keyword evidence="1" id="KW-0472">Membrane</keyword>
<sequence>MAPINWFILFIYFFFMFMMITNLLYFNFTKKYKIMLNNKKLILNYNKFI</sequence>
<organism evidence="2">
    <name type="scientific">Macropodaphis sp. YW-2015</name>
    <dbReference type="NCBI Taxonomy" id="1667255"/>
    <lineage>
        <taxon>Eukaryota</taxon>
        <taxon>Metazoa</taxon>
        <taxon>Ecdysozoa</taxon>
        <taxon>Arthropoda</taxon>
        <taxon>Hexapoda</taxon>
        <taxon>Insecta</taxon>
        <taxon>Pterygota</taxon>
        <taxon>Neoptera</taxon>
        <taxon>Paraneoptera</taxon>
        <taxon>Hemiptera</taxon>
        <taxon>Sternorrhyncha</taxon>
        <taxon>Aphidomorpha</taxon>
        <taxon>Aphidoidea</taxon>
        <taxon>Aphididae</taxon>
        <taxon>Macropodaphis</taxon>
    </lineage>
</organism>
<name>A0A1L1YMT5_9HEMI</name>
<feature type="transmembrane region" description="Helical" evidence="1">
    <location>
        <begin position="6"/>
        <end position="26"/>
    </location>
</feature>
<evidence type="ECO:0000256" key="1">
    <source>
        <dbReference type="SAM" id="Phobius"/>
    </source>
</evidence>